<dbReference type="SUPFAM" id="SSF52283">
    <property type="entry name" value="Formate/glycerate dehydrogenase catalytic domain-like"/>
    <property type="match status" value="1"/>
</dbReference>
<comment type="similarity">
    <text evidence="3">Belongs to the D-isomer specific 2-hydroxyacid dehydrogenase family.</text>
</comment>
<dbReference type="EMBL" id="JAXCGZ010000150">
    <property type="protein sequence ID" value="KAK7086554.1"/>
    <property type="molecule type" value="Genomic_DNA"/>
</dbReference>
<evidence type="ECO:0000256" key="3">
    <source>
        <dbReference type="RuleBase" id="RU003719"/>
    </source>
</evidence>
<proteinExistence type="inferred from homology"/>
<dbReference type="Proteomes" id="UP001381693">
    <property type="component" value="Unassembled WGS sequence"/>
</dbReference>
<reference evidence="6 7" key="1">
    <citation type="submission" date="2023-11" db="EMBL/GenBank/DDBJ databases">
        <title>Halocaridina rubra genome assembly.</title>
        <authorList>
            <person name="Smith C."/>
        </authorList>
    </citation>
    <scope>NUCLEOTIDE SEQUENCE [LARGE SCALE GENOMIC DNA]</scope>
    <source>
        <strain evidence="6">EP-1</strain>
        <tissue evidence="6">Whole</tissue>
    </source>
</reference>
<dbReference type="Pfam" id="PF00389">
    <property type="entry name" value="2-Hacid_dh"/>
    <property type="match status" value="1"/>
</dbReference>
<organism evidence="6 7">
    <name type="scientific">Halocaridina rubra</name>
    <name type="common">Hawaiian red shrimp</name>
    <dbReference type="NCBI Taxonomy" id="373956"/>
    <lineage>
        <taxon>Eukaryota</taxon>
        <taxon>Metazoa</taxon>
        <taxon>Ecdysozoa</taxon>
        <taxon>Arthropoda</taxon>
        <taxon>Crustacea</taxon>
        <taxon>Multicrustacea</taxon>
        <taxon>Malacostraca</taxon>
        <taxon>Eumalacostraca</taxon>
        <taxon>Eucarida</taxon>
        <taxon>Decapoda</taxon>
        <taxon>Pleocyemata</taxon>
        <taxon>Caridea</taxon>
        <taxon>Atyoidea</taxon>
        <taxon>Atyidae</taxon>
        <taxon>Halocaridina</taxon>
    </lineage>
</organism>
<dbReference type="PANTHER" id="PTHR10996">
    <property type="entry name" value="2-HYDROXYACID DEHYDROGENASE-RELATED"/>
    <property type="match status" value="1"/>
</dbReference>
<dbReference type="GO" id="GO:0051287">
    <property type="term" value="F:NAD binding"/>
    <property type="evidence" value="ECO:0007669"/>
    <property type="project" value="InterPro"/>
</dbReference>
<evidence type="ECO:0000256" key="1">
    <source>
        <dbReference type="ARBA" id="ARBA00023002"/>
    </source>
</evidence>
<sequence>MSKPKILITRDDIPQKALDMLKEKCDVDIWPKSFPIPRDEMLKRIPGKDAVFCLLTDKMDEEMLNAAGPSLKVIGTMSVGYDHLSLDEIKKRGIKVGYTPGVLTDATAELTVALLLATSRRLFEAHSELLNGGWGKCAWSPLWMNGWGLKDSTVGIFGFGRIGQGVLTRLQGFGVRRFLYNSRSPKKEGVALGAEYVAYDDLLKESDFVIITSALNDETRDIFNEEAFAKMKSSAIIVNTSRGGVIKQDALIKALKTGQIRAAGLDVMTPEPLPADHELINIPNCTIIPHIGSAEVTTREGMATLTAANIIAGLENKPMPANLC</sequence>
<dbReference type="AlphaFoldDB" id="A0AAN9FU44"/>
<protein>
    <recommendedName>
        <fullName evidence="2">Glyoxylate reductase/hydroxypyruvate reductase</fullName>
    </recommendedName>
</protein>
<evidence type="ECO:0000313" key="6">
    <source>
        <dbReference type="EMBL" id="KAK7086554.1"/>
    </source>
</evidence>
<dbReference type="InterPro" id="IPR050223">
    <property type="entry name" value="D-isomer_2-hydroxyacid_DH"/>
</dbReference>
<name>A0AAN9FU44_HALRR</name>
<dbReference type="FunFam" id="3.40.50.720:FF:000026">
    <property type="entry name" value="Glyoxylate/hydroxypyruvate reductase B"/>
    <property type="match status" value="1"/>
</dbReference>
<evidence type="ECO:0000313" key="7">
    <source>
        <dbReference type="Proteomes" id="UP001381693"/>
    </source>
</evidence>
<evidence type="ECO:0000256" key="2">
    <source>
        <dbReference type="ARBA" id="ARBA00073306"/>
    </source>
</evidence>
<dbReference type="InterPro" id="IPR036291">
    <property type="entry name" value="NAD(P)-bd_dom_sf"/>
</dbReference>
<feature type="domain" description="D-isomer specific 2-hydroxyacid dehydrogenase NAD-binding" evidence="5">
    <location>
        <begin position="112"/>
        <end position="292"/>
    </location>
</feature>
<dbReference type="GO" id="GO:0008465">
    <property type="term" value="F:hydroxypyruvate reductase (NADH) activity"/>
    <property type="evidence" value="ECO:0007669"/>
    <property type="project" value="TreeGrafter"/>
</dbReference>
<feature type="domain" description="D-isomer specific 2-hydroxyacid dehydrogenase catalytic" evidence="4">
    <location>
        <begin position="7"/>
        <end position="320"/>
    </location>
</feature>
<dbReference type="PANTHER" id="PTHR10996:SF277">
    <property type="entry name" value="GLYOXYLATE REDUCTASE_HYDROXYPYRUVATE REDUCTASE"/>
    <property type="match status" value="1"/>
</dbReference>
<dbReference type="InterPro" id="IPR006139">
    <property type="entry name" value="D-isomer_2_OHA_DH_cat_dom"/>
</dbReference>
<evidence type="ECO:0000259" key="5">
    <source>
        <dbReference type="Pfam" id="PF02826"/>
    </source>
</evidence>
<comment type="caution">
    <text evidence="6">The sequence shown here is derived from an EMBL/GenBank/DDBJ whole genome shotgun (WGS) entry which is preliminary data.</text>
</comment>
<gene>
    <name evidence="6" type="ORF">SK128_010527</name>
</gene>
<dbReference type="InterPro" id="IPR006140">
    <property type="entry name" value="D-isomer_DH_NAD-bd"/>
</dbReference>
<dbReference type="Pfam" id="PF02826">
    <property type="entry name" value="2-Hacid_dh_C"/>
    <property type="match status" value="1"/>
</dbReference>
<dbReference type="SUPFAM" id="SSF51735">
    <property type="entry name" value="NAD(P)-binding Rossmann-fold domains"/>
    <property type="match status" value="1"/>
</dbReference>
<evidence type="ECO:0000259" key="4">
    <source>
        <dbReference type="Pfam" id="PF00389"/>
    </source>
</evidence>
<keyword evidence="7" id="KW-1185">Reference proteome</keyword>
<dbReference type="GO" id="GO:0030267">
    <property type="term" value="F:glyoxylate reductase (NADPH) activity"/>
    <property type="evidence" value="ECO:0007669"/>
    <property type="project" value="TreeGrafter"/>
</dbReference>
<dbReference type="GO" id="GO:0005829">
    <property type="term" value="C:cytosol"/>
    <property type="evidence" value="ECO:0007669"/>
    <property type="project" value="TreeGrafter"/>
</dbReference>
<accession>A0AAN9FU44</accession>
<dbReference type="Gene3D" id="3.40.50.720">
    <property type="entry name" value="NAD(P)-binding Rossmann-like Domain"/>
    <property type="match status" value="2"/>
</dbReference>
<dbReference type="CDD" id="cd05301">
    <property type="entry name" value="GDH"/>
    <property type="match status" value="1"/>
</dbReference>
<keyword evidence="1 3" id="KW-0560">Oxidoreductase</keyword>